<comment type="subcellular location">
    <subcellularLocation>
        <location evidence="1">Cell membrane</location>
        <topology evidence="1">Multi-pass membrane protein</topology>
    </subcellularLocation>
</comment>
<feature type="transmembrane region" description="Helical" evidence="8">
    <location>
        <begin position="246"/>
        <end position="270"/>
    </location>
</feature>
<dbReference type="PANTHER" id="PTHR30294:SF29">
    <property type="entry name" value="MULTIDRUG ABC TRANSPORTER PERMEASE YBHS-RELATED"/>
    <property type="match status" value="1"/>
</dbReference>
<keyword evidence="3" id="KW-0813">Transport</keyword>
<feature type="transmembrane region" description="Helical" evidence="8">
    <location>
        <begin position="364"/>
        <end position="383"/>
    </location>
</feature>
<dbReference type="PROSITE" id="PS51012">
    <property type="entry name" value="ABC_TM2"/>
    <property type="match status" value="1"/>
</dbReference>
<feature type="transmembrane region" description="Helical" evidence="8">
    <location>
        <begin position="41"/>
        <end position="59"/>
    </location>
</feature>
<feature type="transmembrane region" description="Helical" evidence="8">
    <location>
        <begin position="310"/>
        <end position="328"/>
    </location>
</feature>
<dbReference type="PANTHER" id="PTHR30294">
    <property type="entry name" value="MEMBRANE COMPONENT OF ABC TRANSPORTER YHHJ-RELATED"/>
    <property type="match status" value="1"/>
</dbReference>
<evidence type="ECO:0000256" key="5">
    <source>
        <dbReference type="ARBA" id="ARBA00022692"/>
    </source>
</evidence>
<evidence type="ECO:0000313" key="10">
    <source>
        <dbReference type="EMBL" id="KTD79389.1"/>
    </source>
</evidence>
<feature type="domain" description="ABC transmembrane type-2" evidence="9">
    <location>
        <begin position="160"/>
        <end position="389"/>
    </location>
</feature>
<evidence type="ECO:0000256" key="2">
    <source>
        <dbReference type="ARBA" id="ARBA00007783"/>
    </source>
</evidence>
<dbReference type="PATRIC" id="fig|66969.6.peg.1598"/>
<dbReference type="InterPro" id="IPR047817">
    <property type="entry name" value="ABC2_TM_bact-type"/>
</dbReference>
<feature type="transmembrane region" description="Helical" evidence="8">
    <location>
        <begin position="334"/>
        <end position="355"/>
    </location>
</feature>
<evidence type="ECO:0000256" key="1">
    <source>
        <dbReference type="ARBA" id="ARBA00004651"/>
    </source>
</evidence>
<comment type="caution">
    <text evidence="10">The sequence shown here is derived from an EMBL/GenBank/DDBJ whole genome shotgun (WGS) entry which is preliminary data.</text>
</comment>
<name>A0A0W1ADJ0_9GAMM</name>
<dbReference type="Proteomes" id="UP000054729">
    <property type="component" value="Unassembled WGS sequence"/>
</dbReference>
<proteinExistence type="inferred from homology"/>
<dbReference type="InterPro" id="IPR051449">
    <property type="entry name" value="ABC-2_transporter_component"/>
</dbReference>
<evidence type="ECO:0000259" key="9">
    <source>
        <dbReference type="PROSITE" id="PS51012"/>
    </source>
</evidence>
<protein>
    <submittedName>
        <fullName evidence="10">ABC transporter permease</fullName>
    </submittedName>
</protein>
<evidence type="ECO:0000256" key="8">
    <source>
        <dbReference type="SAM" id="Phobius"/>
    </source>
</evidence>
<dbReference type="InterPro" id="IPR013525">
    <property type="entry name" value="ABC2_TM"/>
</dbReference>
<dbReference type="GO" id="GO:0005886">
    <property type="term" value="C:plasma membrane"/>
    <property type="evidence" value="ECO:0007669"/>
    <property type="project" value="UniProtKB-SubCell"/>
</dbReference>
<reference evidence="10 11" key="1">
    <citation type="submission" date="2015-11" db="EMBL/GenBank/DDBJ databases">
        <title>Genomic analysis of 38 Legionella species identifies large and diverse effector repertoires.</title>
        <authorList>
            <person name="Burstein D."/>
            <person name="Amaro F."/>
            <person name="Zusman T."/>
            <person name="Lifshitz Z."/>
            <person name="Cohen O."/>
            <person name="Gilbert J.A."/>
            <person name="Pupko T."/>
            <person name="Shuman H.A."/>
            <person name="Segal G."/>
        </authorList>
    </citation>
    <scope>NUCLEOTIDE SEQUENCE [LARGE SCALE GENOMIC DNA]</scope>
    <source>
        <strain evidence="10 11">ATCC 51914</strain>
    </source>
</reference>
<accession>A0A0W1ADJ0</accession>
<dbReference type="Gene3D" id="3.40.1710.10">
    <property type="entry name" value="abc type-2 transporter like domain"/>
    <property type="match status" value="1"/>
</dbReference>
<dbReference type="AlphaFoldDB" id="A0A0W1ADJ0"/>
<organism evidence="10 11">
    <name type="scientific">Legionella waltersii</name>
    <dbReference type="NCBI Taxonomy" id="66969"/>
    <lineage>
        <taxon>Bacteria</taxon>
        <taxon>Pseudomonadati</taxon>
        <taxon>Pseudomonadota</taxon>
        <taxon>Gammaproteobacteria</taxon>
        <taxon>Legionellales</taxon>
        <taxon>Legionellaceae</taxon>
        <taxon>Legionella</taxon>
    </lineage>
</organism>
<feature type="transmembrane region" description="Helical" evidence="8">
    <location>
        <begin position="198"/>
        <end position="219"/>
    </location>
</feature>
<evidence type="ECO:0000256" key="7">
    <source>
        <dbReference type="ARBA" id="ARBA00023136"/>
    </source>
</evidence>
<evidence type="ECO:0000256" key="4">
    <source>
        <dbReference type="ARBA" id="ARBA00022475"/>
    </source>
</evidence>
<keyword evidence="6 8" id="KW-1133">Transmembrane helix</keyword>
<gene>
    <name evidence="10" type="ORF">Lwal_1461</name>
</gene>
<dbReference type="EMBL" id="LNZB01000036">
    <property type="protein sequence ID" value="KTD79389.1"/>
    <property type="molecule type" value="Genomic_DNA"/>
</dbReference>
<evidence type="ECO:0000313" key="11">
    <source>
        <dbReference type="Proteomes" id="UP000054729"/>
    </source>
</evidence>
<keyword evidence="11" id="KW-1185">Reference proteome</keyword>
<dbReference type="Pfam" id="PF12698">
    <property type="entry name" value="ABC2_membrane_3"/>
    <property type="match status" value="1"/>
</dbReference>
<evidence type="ECO:0000256" key="6">
    <source>
        <dbReference type="ARBA" id="ARBA00022989"/>
    </source>
</evidence>
<evidence type="ECO:0000256" key="3">
    <source>
        <dbReference type="ARBA" id="ARBA00022448"/>
    </source>
</evidence>
<keyword evidence="5 8" id="KW-0812">Transmembrane</keyword>
<comment type="similarity">
    <text evidence="2">Belongs to the ABC-2 integral membrane protein family.</text>
</comment>
<sequence length="391" mass="43890">MHLLVWLIKQRGHSLISNSLNRLFAMIIKEFIQMIRDRPTLGMIVGIPLMQLILFGYAINTNPQHLPTAIVNFDNSELSRRILYSLENSSYFHIIKSDANEEQGNWMLKTGEVQFVITFPTDFTKDLIRGQHPVLLLEADASDPAATNRAASVFNELASMSLNEDLRGPLVGLKPTQTPYRPLVHFLYNPLAITAYNIVPGLLGVVLTMTMVVVTALVVTREYERGTMETLLSTPLKPLEVMAGKLIPFILVGFIQVILILTLSKVLFSIPTEGSILLLLVFTIPFIAANLSVGLTFSTLASNQLQAVQSAMFFFLPSILLSGFMFPFRGMPEWAQWVGSILPLSHYLIIVRGVLLKGNGFMELCYQEVPIFLFTFVSLFIGFKRYRKTLD</sequence>
<feature type="transmembrane region" description="Helical" evidence="8">
    <location>
        <begin position="276"/>
        <end position="298"/>
    </location>
</feature>
<dbReference type="GO" id="GO:0140359">
    <property type="term" value="F:ABC-type transporter activity"/>
    <property type="evidence" value="ECO:0007669"/>
    <property type="project" value="InterPro"/>
</dbReference>
<dbReference type="OrthoDB" id="9808686at2"/>
<keyword evidence="4" id="KW-1003">Cell membrane</keyword>
<keyword evidence="7 8" id="KW-0472">Membrane</keyword>
<dbReference type="STRING" id="66969.Lwal_1461"/>